<proteinExistence type="predicted"/>
<dbReference type="RefSeq" id="WP_108384363.1">
    <property type="nucleotide sequence ID" value="NZ_QBUD01000001.1"/>
</dbReference>
<dbReference type="AlphaFoldDB" id="A0A2T6KPX6"/>
<comment type="caution">
    <text evidence="3">The sequence shown here is derived from an EMBL/GenBank/DDBJ whole genome shotgun (WGS) entry which is preliminary data.</text>
</comment>
<dbReference type="OrthoDB" id="7866594at2"/>
<organism evidence="3 4">
    <name type="scientific">Yoonia sediminilitoris</name>
    <dbReference type="NCBI Taxonomy" id="1286148"/>
    <lineage>
        <taxon>Bacteria</taxon>
        <taxon>Pseudomonadati</taxon>
        <taxon>Pseudomonadota</taxon>
        <taxon>Alphaproteobacteria</taxon>
        <taxon>Rhodobacterales</taxon>
        <taxon>Paracoccaceae</taxon>
        <taxon>Yoonia</taxon>
    </lineage>
</organism>
<keyword evidence="4" id="KW-1185">Reference proteome</keyword>
<dbReference type="SUPFAM" id="SSF47473">
    <property type="entry name" value="EF-hand"/>
    <property type="match status" value="1"/>
</dbReference>
<evidence type="ECO:0000256" key="2">
    <source>
        <dbReference type="SAM" id="SignalP"/>
    </source>
</evidence>
<dbReference type="PROSITE" id="PS00018">
    <property type="entry name" value="EF_HAND_1"/>
    <property type="match status" value="1"/>
</dbReference>
<evidence type="ECO:0008006" key="5">
    <source>
        <dbReference type="Google" id="ProtNLM"/>
    </source>
</evidence>
<evidence type="ECO:0000313" key="4">
    <source>
        <dbReference type="Proteomes" id="UP000244523"/>
    </source>
</evidence>
<name>A0A2T6KPX6_9RHOB</name>
<keyword evidence="2" id="KW-0732">Signal</keyword>
<gene>
    <name evidence="3" type="ORF">C8N45_101197</name>
</gene>
<protein>
    <recommendedName>
        <fullName evidence="5">EF hand domain-containing protein</fullName>
    </recommendedName>
</protein>
<dbReference type="EMBL" id="QBUD01000001">
    <property type="protein sequence ID" value="PUB18613.1"/>
    <property type="molecule type" value="Genomic_DNA"/>
</dbReference>
<reference evidence="3 4" key="1">
    <citation type="submission" date="2018-04" db="EMBL/GenBank/DDBJ databases">
        <title>Genomic Encyclopedia of Archaeal and Bacterial Type Strains, Phase II (KMG-II): from individual species to whole genera.</title>
        <authorList>
            <person name="Goeker M."/>
        </authorList>
    </citation>
    <scope>NUCLEOTIDE SEQUENCE [LARGE SCALE GENOMIC DNA]</scope>
    <source>
        <strain evidence="3 4">DSM 29955</strain>
    </source>
</reference>
<dbReference type="InterPro" id="IPR011992">
    <property type="entry name" value="EF-hand-dom_pair"/>
</dbReference>
<dbReference type="InterPro" id="IPR018247">
    <property type="entry name" value="EF_Hand_1_Ca_BS"/>
</dbReference>
<feature type="compositionally biased region" description="Basic and acidic residues" evidence="1">
    <location>
        <begin position="97"/>
        <end position="107"/>
    </location>
</feature>
<accession>A0A2T6KPX6</accession>
<feature type="signal peptide" evidence="2">
    <location>
        <begin position="1"/>
        <end position="21"/>
    </location>
</feature>
<dbReference type="Proteomes" id="UP000244523">
    <property type="component" value="Unassembled WGS sequence"/>
</dbReference>
<evidence type="ECO:0000313" key="3">
    <source>
        <dbReference type="EMBL" id="PUB18613.1"/>
    </source>
</evidence>
<feature type="region of interest" description="Disordered" evidence="1">
    <location>
        <begin position="86"/>
        <end position="107"/>
    </location>
</feature>
<sequence>MMKQFLYLALPCAILPQPLSAQQGPIAATSVEVDAWVAADGNTDARLDRTEFEVFVRAMAETGQTTARQIRMFGAFGFAFGIADKDNDGFVSPGELRAADDNHRDRN</sequence>
<dbReference type="Gene3D" id="1.10.238.10">
    <property type="entry name" value="EF-hand"/>
    <property type="match status" value="1"/>
</dbReference>
<evidence type="ECO:0000256" key="1">
    <source>
        <dbReference type="SAM" id="MobiDB-lite"/>
    </source>
</evidence>
<feature type="chain" id="PRO_5015569830" description="EF hand domain-containing protein" evidence="2">
    <location>
        <begin position="22"/>
        <end position="107"/>
    </location>
</feature>